<keyword evidence="7" id="KW-1185">Reference proteome</keyword>
<dbReference type="RefSeq" id="WP_179752662.1">
    <property type="nucleotide sequence ID" value="NZ_JACCBU010000001.1"/>
</dbReference>
<dbReference type="AlphaFoldDB" id="A0A7Y9I8R5"/>
<dbReference type="PROSITE" id="PS00356">
    <property type="entry name" value="HTH_LACI_1"/>
    <property type="match status" value="1"/>
</dbReference>
<dbReference type="EMBL" id="JACCBU010000001">
    <property type="protein sequence ID" value="NYE72081.1"/>
    <property type="molecule type" value="Genomic_DNA"/>
</dbReference>
<dbReference type="CDD" id="cd01392">
    <property type="entry name" value="HTH_LacI"/>
    <property type="match status" value="1"/>
</dbReference>
<evidence type="ECO:0000259" key="5">
    <source>
        <dbReference type="PROSITE" id="PS50932"/>
    </source>
</evidence>
<feature type="domain" description="HTH lacI-type" evidence="5">
    <location>
        <begin position="3"/>
        <end position="57"/>
    </location>
</feature>
<keyword evidence="2 6" id="KW-0238">DNA-binding</keyword>
<dbReference type="InterPro" id="IPR046335">
    <property type="entry name" value="LacI/GalR-like_sensor"/>
</dbReference>
<evidence type="ECO:0000259" key="4">
    <source>
        <dbReference type="PROSITE" id="PS50883"/>
    </source>
</evidence>
<dbReference type="Proteomes" id="UP000569914">
    <property type="component" value="Unassembled WGS sequence"/>
</dbReference>
<keyword evidence="1" id="KW-0805">Transcription regulation</keyword>
<keyword evidence="3" id="KW-0804">Transcription</keyword>
<name>A0A7Y9I8R5_9ACTN</name>
<dbReference type="InterPro" id="IPR028082">
    <property type="entry name" value="Peripla_BP_I"/>
</dbReference>
<dbReference type="Gene3D" id="3.40.50.2300">
    <property type="match status" value="2"/>
</dbReference>
<dbReference type="CDD" id="cd06267">
    <property type="entry name" value="PBP1_LacI_sugar_binding-like"/>
    <property type="match status" value="1"/>
</dbReference>
<dbReference type="Pfam" id="PF00356">
    <property type="entry name" value="LacI"/>
    <property type="match status" value="1"/>
</dbReference>
<dbReference type="PROSITE" id="PS50932">
    <property type="entry name" value="HTH_LACI_2"/>
    <property type="match status" value="1"/>
</dbReference>
<sequence length="341" mass="37078">MSVTLRDVALDAGVSVRTVSNVVSGTVRVAPDTRSRVEASLQKLGYRPNVIARNLRQGRTGLIGLAFPELDVPYFAELARAIVRASREHGLTVVIEQTEGREEHERALLDGGARGTVFDGLILSSLALGADEIADLAGNLPIVMLGERAPHHRLDHVGIDNVAAARVATEHLVSLGRSRIAAIGYQHPKVNETAHLRARGYEDALADAGLPVDRSLCAYTDAYHREDGAQAIRRLLDLPSPPDAVFCFNDLLALGAMRAALAHGVRIPQDLAIVGFDDIEDGRYSTPTLTTIVPDKEQIALVAVEMLLARLSDDPSKAREHLARFELAVRESTVRRRRRRG</sequence>
<dbReference type="PANTHER" id="PTHR30146:SF153">
    <property type="entry name" value="LACTOSE OPERON REPRESSOR"/>
    <property type="match status" value="1"/>
</dbReference>
<dbReference type="InterPro" id="IPR010982">
    <property type="entry name" value="Lambda_DNA-bd_dom_sf"/>
</dbReference>
<evidence type="ECO:0000256" key="1">
    <source>
        <dbReference type="ARBA" id="ARBA00023015"/>
    </source>
</evidence>
<dbReference type="SUPFAM" id="SSF53822">
    <property type="entry name" value="Periplasmic binding protein-like I"/>
    <property type="match status" value="1"/>
</dbReference>
<comment type="caution">
    <text evidence="6">The sequence shown here is derived from an EMBL/GenBank/DDBJ whole genome shotgun (WGS) entry which is preliminary data.</text>
</comment>
<protein>
    <submittedName>
        <fullName evidence="6">DNA-binding LacI/PurR family transcriptional regulator</fullName>
    </submittedName>
</protein>
<accession>A0A7Y9I8R5</accession>
<dbReference type="Gene3D" id="1.10.260.40">
    <property type="entry name" value="lambda repressor-like DNA-binding domains"/>
    <property type="match status" value="1"/>
</dbReference>
<dbReference type="GO" id="GO:0000976">
    <property type="term" value="F:transcription cis-regulatory region binding"/>
    <property type="evidence" value="ECO:0007669"/>
    <property type="project" value="TreeGrafter"/>
</dbReference>
<dbReference type="PANTHER" id="PTHR30146">
    <property type="entry name" value="LACI-RELATED TRANSCRIPTIONAL REPRESSOR"/>
    <property type="match status" value="1"/>
</dbReference>
<reference evidence="6 7" key="1">
    <citation type="submission" date="2020-07" db="EMBL/GenBank/DDBJ databases">
        <title>Sequencing the genomes of 1000 actinobacteria strains.</title>
        <authorList>
            <person name="Klenk H.-P."/>
        </authorList>
    </citation>
    <scope>NUCLEOTIDE SEQUENCE [LARGE SCALE GENOMIC DNA]</scope>
    <source>
        <strain evidence="6 7">DSM 22083</strain>
    </source>
</reference>
<dbReference type="PROSITE" id="PS50883">
    <property type="entry name" value="EAL"/>
    <property type="match status" value="1"/>
</dbReference>
<dbReference type="Pfam" id="PF13377">
    <property type="entry name" value="Peripla_BP_3"/>
    <property type="match status" value="1"/>
</dbReference>
<dbReference type="GO" id="GO:0003700">
    <property type="term" value="F:DNA-binding transcription factor activity"/>
    <property type="evidence" value="ECO:0007669"/>
    <property type="project" value="TreeGrafter"/>
</dbReference>
<dbReference type="InterPro" id="IPR001633">
    <property type="entry name" value="EAL_dom"/>
</dbReference>
<evidence type="ECO:0000313" key="6">
    <source>
        <dbReference type="EMBL" id="NYE72081.1"/>
    </source>
</evidence>
<gene>
    <name evidence="6" type="ORF">BKA15_003410</name>
</gene>
<evidence type="ECO:0000256" key="3">
    <source>
        <dbReference type="ARBA" id="ARBA00023163"/>
    </source>
</evidence>
<evidence type="ECO:0000313" key="7">
    <source>
        <dbReference type="Proteomes" id="UP000569914"/>
    </source>
</evidence>
<dbReference type="SUPFAM" id="SSF47413">
    <property type="entry name" value="lambda repressor-like DNA-binding domains"/>
    <property type="match status" value="1"/>
</dbReference>
<dbReference type="InterPro" id="IPR000843">
    <property type="entry name" value="HTH_LacI"/>
</dbReference>
<feature type="domain" description="EAL" evidence="4">
    <location>
        <begin position="1"/>
        <end position="140"/>
    </location>
</feature>
<evidence type="ECO:0000256" key="2">
    <source>
        <dbReference type="ARBA" id="ARBA00023125"/>
    </source>
</evidence>
<dbReference type="SMART" id="SM00354">
    <property type="entry name" value="HTH_LACI"/>
    <property type="match status" value="1"/>
</dbReference>
<organism evidence="6 7">
    <name type="scientific">Microlunatus parietis</name>
    <dbReference type="NCBI Taxonomy" id="682979"/>
    <lineage>
        <taxon>Bacteria</taxon>
        <taxon>Bacillati</taxon>
        <taxon>Actinomycetota</taxon>
        <taxon>Actinomycetes</taxon>
        <taxon>Propionibacteriales</taxon>
        <taxon>Propionibacteriaceae</taxon>
        <taxon>Microlunatus</taxon>
    </lineage>
</organism>
<proteinExistence type="predicted"/>